<organism evidence="1 2">
    <name type="scientific">Trichonephila clavata</name>
    <name type="common">Joro spider</name>
    <name type="synonym">Nephila clavata</name>
    <dbReference type="NCBI Taxonomy" id="2740835"/>
    <lineage>
        <taxon>Eukaryota</taxon>
        <taxon>Metazoa</taxon>
        <taxon>Ecdysozoa</taxon>
        <taxon>Arthropoda</taxon>
        <taxon>Chelicerata</taxon>
        <taxon>Arachnida</taxon>
        <taxon>Araneae</taxon>
        <taxon>Araneomorphae</taxon>
        <taxon>Entelegynae</taxon>
        <taxon>Araneoidea</taxon>
        <taxon>Nephilidae</taxon>
        <taxon>Trichonephila</taxon>
    </lineage>
</organism>
<evidence type="ECO:0000313" key="2">
    <source>
        <dbReference type="Proteomes" id="UP000887116"/>
    </source>
</evidence>
<accession>A0A8X6J7N0</accession>
<dbReference type="PANTHER" id="PTHR46601">
    <property type="entry name" value="ULP_PROTEASE DOMAIN-CONTAINING PROTEIN"/>
    <property type="match status" value="1"/>
</dbReference>
<dbReference type="EMBL" id="BMAO01018481">
    <property type="protein sequence ID" value="GFR23820.1"/>
    <property type="molecule type" value="Genomic_DNA"/>
</dbReference>
<gene>
    <name evidence="1" type="primary">g.22726</name>
    <name evidence="1" type="ORF">TNCT_426351</name>
</gene>
<sequence>MNQRPKQIIITKPFDEALDELHDSTAKFKLHSFVKNVQSNYFQNVKRVLTSEKAIVQIDFAENYTLISQDEIQSVHWSHGQVMLFTRCIWTTD</sequence>
<proteinExistence type="predicted"/>
<reference evidence="1" key="1">
    <citation type="submission" date="2020-07" db="EMBL/GenBank/DDBJ databases">
        <title>Multicomponent nature underlies the extraordinary mechanical properties of spider dragline silk.</title>
        <authorList>
            <person name="Kono N."/>
            <person name="Nakamura H."/>
            <person name="Mori M."/>
            <person name="Yoshida Y."/>
            <person name="Ohtoshi R."/>
            <person name="Malay A.D."/>
            <person name="Moran D.A.P."/>
            <person name="Tomita M."/>
            <person name="Numata K."/>
            <person name="Arakawa K."/>
        </authorList>
    </citation>
    <scope>NUCLEOTIDE SEQUENCE</scope>
</reference>
<dbReference type="PANTHER" id="PTHR46601:SF2">
    <property type="entry name" value="UBIQUITIN-LIKE PROTEASE FAMILY PROFILE DOMAIN-CONTAINING PROTEIN"/>
    <property type="match status" value="1"/>
</dbReference>
<name>A0A8X6J7N0_TRICU</name>
<protein>
    <submittedName>
        <fullName evidence="1">Uncharacterized protein</fullName>
    </submittedName>
</protein>
<comment type="caution">
    <text evidence="1">The sequence shown here is derived from an EMBL/GenBank/DDBJ whole genome shotgun (WGS) entry which is preliminary data.</text>
</comment>
<dbReference type="Proteomes" id="UP000887116">
    <property type="component" value="Unassembled WGS sequence"/>
</dbReference>
<keyword evidence="2" id="KW-1185">Reference proteome</keyword>
<dbReference type="OrthoDB" id="10062343at2759"/>
<dbReference type="AlphaFoldDB" id="A0A8X6J7N0"/>
<evidence type="ECO:0000313" key="1">
    <source>
        <dbReference type="EMBL" id="GFR23820.1"/>
    </source>
</evidence>